<keyword evidence="3" id="KW-1185">Reference proteome</keyword>
<dbReference type="AlphaFoldDB" id="A0A178XVE3"/>
<gene>
    <name evidence="2" type="ORF">ATB98_02800</name>
</gene>
<dbReference type="InterPro" id="IPR035437">
    <property type="entry name" value="SNase_OB-fold_sf"/>
</dbReference>
<dbReference type="RefSeq" id="WP_066878119.1">
    <property type="nucleotide sequence ID" value="NZ_LNQB01000092.1"/>
</dbReference>
<evidence type="ECO:0000256" key="1">
    <source>
        <dbReference type="SAM" id="MobiDB-lite"/>
    </source>
</evidence>
<evidence type="ECO:0000313" key="3">
    <source>
        <dbReference type="Proteomes" id="UP000078507"/>
    </source>
</evidence>
<protein>
    <recommendedName>
        <fullName evidence="4">Thermonuclease family protein</fullName>
    </recommendedName>
</protein>
<organism evidence="2 3">
    <name type="scientific">Sinorhizobium saheli</name>
    <dbReference type="NCBI Taxonomy" id="36856"/>
    <lineage>
        <taxon>Bacteria</taxon>
        <taxon>Pseudomonadati</taxon>
        <taxon>Pseudomonadota</taxon>
        <taxon>Alphaproteobacteria</taxon>
        <taxon>Hyphomicrobiales</taxon>
        <taxon>Rhizobiaceae</taxon>
        <taxon>Sinorhizobium/Ensifer group</taxon>
        <taxon>Sinorhizobium</taxon>
    </lineage>
</organism>
<dbReference type="EMBL" id="LNQB01000092">
    <property type="protein sequence ID" value="OAP39278.1"/>
    <property type="molecule type" value="Genomic_DNA"/>
</dbReference>
<feature type="region of interest" description="Disordered" evidence="1">
    <location>
        <begin position="109"/>
        <end position="130"/>
    </location>
</feature>
<dbReference type="STRING" id="36856.ATB98_02800"/>
<sequence length="277" mass="29026">MREQFITTAGGLAALALYAGILMSGAAAIRGRDSAAAPDFVLETPDAAATEEPAEAVPADAGAIGNSDTRAALPPEPKTDVAIDKGARVTVRPIEPSLFSLPEKGVAKPLQRVAPRPPLSKPPEKEKPATTVYRQPVALASGLVRSGDTTLQIMRIEPENTEKQCGGSGKSWPCGMIARTAFRNFLRARALVCDTPQETGNTVTTRCNVAGQDVAEWLVANGWAIPLPGTALEAKADAARKAKLGFHGNDPRDLKRAPLVVNDPSVGVVLEEAAPDL</sequence>
<dbReference type="SUPFAM" id="SSF50199">
    <property type="entry name" value="Staphylococcal nuclease"/>
    <property type="match status" value="1"/>
</dbReference>
<comment type="caution">
    <text evidence="2">The sequence shown here is derived from an EMBL/GenBank/DDBJ whole genome shotgun (WGS) entry which is preliminary data.</text>
</comment>
<reference evidence="2 3" key="1">
    <citation type="submission" date="2015-11" db="EMBL/GenBank/DDBJ databases">
        <title>Ensifer anhuiense sp. nov., an effective nitrogen fixation bacterium with Glycine soja.</title>
        <authorList>
            <person name="Yan H."/>
            <person name="Chen W."/>
        </authorList>
    </citation>
    <scope>NUCLEOTIDE SEQUENCE [LARGE SCALE GENOMIC DNA]</scope>
    <source>
        <strain evidence="2 3">LMG 7837</strain>
    </source>
</reference>
<name>A0A178XVE3_SINSA</name>
<proteinExistence type="predicted"/>
<evidence type="ECO:0000313" key="2">
    <source>
        <dbReference type="EMBL" id="OAP39278.1"/>
    </source>
</evidence>
<dbReference type="Proteomes" id="UP000078507">
    <property type="component" value="Unassembled WGS sequence"/>
</dbReference>
<accession>A0A178XVE3</accession>
<evidence type="ECO:0008006" key="4">
    <source>
        <dbReference type="Google" id="ProtNLM"/>
    </source>
</evidence>
<dbReference type="Gene3D" id="2.40.50.90">
    <property type="match status" value="1"/>
</dbReference>